<dbReference type="Gene3D" id="1.10.510.10">
    <property type="entry name" value="Transferase(Phosphotransferase) domain 1"/>
    <property type="match status" value="1"/>
</dbReference>
<keyword evidence="2" id="KW-0067">ATP-binding</keyword>
<dbReference type="PANTHER" id="PTHR46008">
    <property type="entry name" value="LEAF RUST 10 DISEASE-RESISTANCE LOCUS RECEPTOR-LIKE PROTEIN KINASE-LIKE 1.4"/>
    <property type="match status" value="1"/>
</dbReference>
<dbReference type="EMBL" id="JBJQOH010000003">
    <property type="protein sequence ID" value="KAL3694284.1"/>
    <property type="molecule type" value="Genomic_DNA"/>
</dbReference>
<evidence type="ECO:0000259" key="4">
    <source>
        <dbReference type="PROSITE" id="PS50011"/>
    </source>
</evidence>
<dbReference type="AlphaFoldDB" id="A0ABD3HU91"/>
<dbReference type="InterPro" id="IPR000719">
    <property type="entry name" value="Prot_kinase_dom"/>
</dbReference>
<dbReference type="GO" id="GO:0005524">
    <property type="term" value="F:ATP binding"/>
    <property type="evidence" value="ECO:0007669"/>
    <property type="project" value="UniProtKB-KW"/>
</dbReference>
<dbReference type="PROSITE" id="PS50011">
    <property type="entry name" value="PROTEIN_KINASE_DOM"/>
    <property type="match status" value="1"/>
</dbReference>
<dbReference type="InterPro" id="IPR011009">
    <property type="entry name" value="Kinase-like_dom_sf"/>
</dbReference>
<proteinExistence type="predicted"/>
<dbReference type="PROSITE" id="PS00108">
    <property type="entry name" value="PROTEIN_KINASE_ST"/>
    <property type="match status" value="1"/>
</dbReference>
<feature type="compositionally biased region" description="Basic and acidic residues" evidence="3">
    <location>
        <begin position="432"/>
        <end position="449"/>
    </location>
</feature>
<dbReference type="Proteomes" id="UP001633002">
    <property type="component" value="Unassembled WGS sequence"/>
</dbReference>
<dbReference type="SUPFAM" id="SSF56112">
    <property type="entry name" value="Protein kinase-like (PK-like)"/>
    <property type="match status" value="1"/>
</dbReference>
<feature type="region of interest" description="Disordered" evidence="3">
    <location>
        <begin position="426"/>
        <end position="449"/>
    </location>
</feature>
<feature type="domain" description="Protein kinase" evidence="4">
    <location>
        <begin position="133"/>
        <end position="420"/>
    </location>
</feature>
<dbReference type="Pfam" id="PF07714">
    <property type="entry name" value="PK_Tyr_Ser-Thr"/>
    <property type="match status" value="1"/>
</dbReference>
<dbReference type="SMART" id="SM00220">
    <property type="entry name" value="S_TKc"/>
    <property type="match status" value="1"/>
</dbReference>
<organism evidence="5 6">
    <name type="scientific">Riccia sorocarpa</name>
    <dbReference type="NCBI Taxonomy" id="122646"/>
    <lineage>
        <taxon>Eukaryota</taxon>
        <taxon>Viridiplantae</taxon>
        <taxon>Streptophyta</taxon>
        <taxon>Embryophyta</taxon>
        <taxon>Marchantiophyta</taxon>
        <taxon>Marchantiopsida</taxon>
        <taxon>Marchantiidae</taxon>
        <taxon>Marchantiales</taxon>
        <taxon>Ricciaceae</taxon>
        <taxon>Riccia</taxon>
    </lineage>
</organism>
<keyword evidence="1" id="KW-0547">Nucleotide-binding</keyword>
<dbReference type="PANTHER" id="PTHR46008:SF48">
    <property type="entry name" value="PROTEIN KINASE DOMAIN-CONTAINING PROTEIN"/>
    <property type="match status" value="1"/>
</dbReference>
<name>A0ABD3HU91_9MARC</name>
<dbReference type="InterPro" id="IPR001245">
    <property type="entry name" value="Ser-Thr/Tyr_kinase_cat_dom"/>
</dbReference>
<protein>
    <recommendedName>
        <fullName evidence="4">Protein kinase domain-containing protein</fullName>
    </recommendedName>
</protein>
<comment type="caution">
    <text evidence="5">The sequence shown here is derived from an EMBL/GenBank/DDBJ whole genome shotgun (WGS) entry which is preliminary data.</text>
</comment>
<dbReference type="InterPro" id="IPR008271">
    <property type="entry name" value="Ser/Thr_kinase_AS"/>
</dbReference>
<evidence type="ECO:0000313" key="6">
    <source>
        <dbReference type="Proteomes" id="UP001633002"/>
    </source>
</evidence>
<gene>
    <name evidence="5" type="ORF">R1sor_007935</name>
</gene>
<evidence type="ECO:0000256" key="3">
    <source>
        <dbReference type="SAM" id="MobiDB-lite"/>
    </source>
</evidence>
<sequence>MVHYALSEKFRSEFHFMCLDALIPHAKPGDMVVPPFTGEEFQAEAFHWLSMFAHWALQQGLSADHTVLFASTHVKHILTSYQVTSWSDFIHDFFRHYEIEGDVKFAQWYWKKASHIHITWFSYRELRACTNNFSELKLIGNGKVGLVYQGYLADEQKVAVKKYKEVTGHHLGDVLYEVFLHRSLPKSSHLVRLIGFSSFEHDPLLVYEFIPGGNLDQHLHGTIAGEKLTWDERLNIAVDIASAITELHYNCKFPIYHRDVKSTNILLDHHKRAKLSDFGIAAAVSHEKQRTSCHTKVKGSYGYTDPAYESSGTLSDTSDVYSFGVVLLELITGLRAGEFTRSKTFLPDLVNEMTSLELLEDIVDKAIWRPCTEDPNNHCLDCLKAFVQDVVELALKCCNPDPKSRPNIGEVTQKLKEIQLEQKMCDSQTTDSMERENSGRERVIRRGRH</sequence>
<dbReference type="Gene3D" id="3.30.200.20">
    <property type="entry name" value="Phosphorylase Kinase, domain 1"/>
    <property type="match status" value="1"/>
</dbReference>
<evidence type="ECO:0000256" key="2">
    <source>
        <dbReference type="ARBA" id="ARBA00022840"/>
    </source>
</evidence>
<accession>A0ABD3HU91</accession>
<reference evidence="5 6" key="1">
    <citation type="submission" date="2024-09" db="EMBL/GenBank/DDBJ databases">
        <title>Chromosome-scale assembly of Riccia sorocarpa.</title>
        <authorList>
            <person name="Paukszto L."/>
        </authorList>
    </citation>
    <scope>NUCLEOTIDE SEQUENCE [LARGE SCALE GENOMIC DNA]</scope>
    <source>
        <strain evidence="5">LP-2024</strain>
        <tissue evidence="5">Aerial parts of the thallus</tissue>
    </source>
</reference>
<evidence type="ECO:0000256" key="1">
    <source>
        <dbReference type="ARBA" id="ARBA00022741"/>
    </source>
</evidence>
<evidence type="ECO:0000313" key="5">
    <source>
        <dbReference type="EMBL" id="KAL3694284.1"/>
    </source>
</evidence>
<keyword evidence="6" id="KW-1185">Reference proteome</keyword>